<gene>
    <name evidence="2" type="ORF">ACFSCX_05725</name>
</gene>
<keyword evidence="1" id="KW-0472">Membrane</keyword>
<dbReference type="Pfam" id="PF11146">
    <property type="entry name" value="DUF2905"/>
    <property type="match status" value="1"/>
</dbReference>
<evidence type="ECO:0000313" key="2">
    <source>
        <dbReference type="EMBL" id="MFD1736059.1"/>
    </source>
</evidence>
<dbReference type="InterPro" id="IPR021320">
    <property type="entry name" value="DUF2905"/>
</dbReference>
<keyword evidence="3" id="KW-1185">Reference proteome</keyword>
<dbReference type="Proteomes" id="UP001597214">
    <property type="component" value="Unassembled WGS sequence"/>
</dbReference>
<accession>A0ABW4LMR9</accession>
<dbReference type="PANTHER" id="PTHR36443">
    <property type="entry name" value="BSR5223 PROTEIN"/>
    <property type="match status" value="1"/>
</dbReference>
<dbReference type="PANTHER" id="PTHR36443:SF1">
    <property type="entry name" value="BSR5223 PROTEIN"/>
    <property type="match status" value="1"/>
</dbReference>
<feature type="transmembrane region" description="Helical" evidence="1">
    <location>
        <begin position="41"/>
        <end position="62"/>
    </location>
</feature>
<feature type="transmembrane region" description="Helical" evidence="1">
    <location>
        <begin position="7"/>
        <end position="25"/>
    </location>
</feature>
<proteinExistence type="predicted"/>
<dbReference type="EMBL" id="JBHUEM010000004">
    <property type="protein sequence ID" value="MFD1736059.1"/>
    <property type="molecule type" value="Genomic_DNA"/>
</dbReference>
<evidence type="ECO:0000313" key="3">
    <source>
        <dbReference type="Proteomes" id="UP001597214"/>
    </source>
</evidence>
<reference evidence="3" key="1">
    <citation type="journal article" date="2019" name="Int. J. Syst. Evol. Microbiol.">
        <title>The Global Catalogue of Microorganisms (GCM) 10K type strain sequencing project: providing services to taxonomists for standard genome sequencing and annotation.</title>
        <authorList>
            <consortium name="The Broad Institute Genomics Platform"/>
            <consortium name="The Broad Institute Genome Sequencing Center for Infectious Disease"/>
            <person name="Wu L."/>
            <person name="Ma J."/>
        </authorList>
    </citation>
    <scope>NUCLEOTIDE SEQUENCE [LARGE SCALE GENOMIC DNA]</scope>
    <source>
        <strain evidence="3">CCUG 49339</strain>
    </source>
</reference>
<comment type="caution">
    <text evidence="2">The sequence shown here is derived from an EMBL/GenBank/DDBJ whole genome shotgun (WGS) entry which is preliminary data.</text>
</comment>
<sequence>MMEMPKMLMIIGGVLLLVGFIWQFIGKLPGDFVFKKGNVTFYFPIVTSIIISIVLSIVFYLIGRFR</sequence>
<organism evidence="2 3">
    <name type="scientific">Bacillus salitolerans</name>
    <dbReference type="NCBI Taxonomy" id="1437434"/>
    <lineage>
        <taxon>Bacteria</taxon>
        <taxon>Bacillati</taxon>
        <taxon>Bacillota</taxon>
        <taxon>Bacilli</taxon>
        <taxon>Bacillales</taxon>
        <taxon>Bacillaceae</taxon>
        <taxon>Bacillus</taxon>
    </lineage>
</organism>
<keyword evidence="1" id="KW-0812">Transmembrane</keyword>
<dbReference type="RefSeq" id="WP_377927195.1">
    <property type="nucleotide sequence ID" value="NZ_JBHUEM010000004.1"/>
</dbReference>
<protein>
    <submittedName>
        <fullName evidence="2">DUF2905 domain-containing protein</fullName>
    </submittedName>
</protein>
<name>A0ABW4LMR9_9BACI</name>
<evidence type="ECO:0000256" key="1">
    <source>
        <dbReference type="SAM" id="Phobius"/>
    </source>
</evidence>
<keyword evidence="1" id="KW-1133">Transmembrane helix</keyword>